<sequence>MAKDFKYPVPKQPFIHGRFVDAKGPERVSLYSAIDDSLVCDDFQFSNAEDVDLAVESAEQALKVWQKYSAPKKSGCLLKFADLLLEHAEQLGYLDTIVSGKAMSFGAGFEIQFASDLFRYYAGFTDKIEGDSHPTDDGFLKITRHEPLGVCAAINAFNGPIITFAMKSAPALAAGNVMITKASELNPISSLALGDIALKAGFPPGALNILVGGPDCGVALSTHMRIRKISFTGSIEVGKKIQSAAALSNLKRVTLELGGKSPVLVFADADIPTAVQNSAVFLTLNGQGCAFGTRIYVHESVAERYIEGLKEVLVAYTANLGSDPYDKTTWSCPLFNRRQKETVKRFLEQGKTEAELLVGGEFIGDKGNYVQPTLFFKPKTGAHILKHEIFGPIATIDTFKTEAEALEKANNSDYGLAAEVFTKDLSRAIRVSSALEAGTIVVNTCQFMLPTMPFGGHKMSGIGRENGKYALQEYMQTKSVIIKFEGEEATSLS</sequence>
<dbReference type="PANTHER" id="PTHR11699">
    <property type="entry name" value="ALDEHYDE DEHYDROGENASE-RELATED"/>
    <property type="match status" value="1"/>
</dbReference>
<accession>A0A8E2JCY7</accession>
<evidence type="ECO:0000259" key="7">
    <source>
        <dbReference type="Pfam" id="PF00171"/>
    </source>
</evidence>
<feature type="active site" evidence="5">
    <location>
        <position position="256"/>
    </location>
</feature>
<dbReference type="Proteomes" id="UP000250266">
    <property type="component" value="Unassembled WGS sequence"/>
</dbReference>
<evidence type="ECO:0000313" key="8">
    <source>
        <dbReference type="EMBL" id="OCK77479.1"/>
    </source>
</evidence>
<feature type="domain" description="Aldehyde dehydrogenase" evidence="7">
    <location>
        <begin position="20"/>
        <end position="480"/>
    </location>
</feature>
<dbReference type="Pfam" id="PF00171">
    <property type="entry name" value="Aldedh"/>
    <property type="match status" value="1"/>
</dbReference>
<reference evidence="8 9" key="1">
    <citation type="journal article" date="2016" name="Nat. Commun.">
        <title>Ectomycorrhizal ecology is imprinted in the genome of the dominant symbiotic fungus Cenococcum geophilum.</title>
        <authorList>
            <consortium name="DOE Joint Genome Institute"/>
            <person name="Peter M."/>
            <person name="Kohler A."/>
            <person name="Ohm R.A."/>
            <person name="Kuo A."/>
            <person name="Krutzmann J."/>
            <person name="Morin E."/>
            <person name="Arend M."/>
            <person name="Barry K.W."/>
            <person name="Binder M."/>
            <person name="Choi C."/>
            <person name="Clum A."/>
            <person name="Copeland A."/>
            <person name="Grisel N."/>
            <person name="Haridas S."/>
            <person name="Kipfer T."/>
            <person name="LaButti K."/>
            <person name="Lindquist E."/>
            <person name="Lipzen A."/>
            <person name="Maire R."/>
            <person name="Meier B."/>
            <person name="Mihaltcheva S."/>
            <person name="Molinier V."/>
            <person name="Murat C."/>
            <person name="Poggeler S."/>
            <person name="Quandt C.A."/>
            <person name="Sperisen C."/>
            <person name="Tritt A."/>
            <person name="Tisserant E."/>
            <person name="Crous P.W."/>
            <person name="Henrissat B."/>
            <person name="Nehls U."/>
            <person name="Egli S."/>
            <person name="Spatafora J.W."/>
            <person name="Grigoriev I.V."/>
            <person name="Martin F.M."/>
        </authorList>
    </citation>
    <scope>NUCLEOTIDE SEQUENCE [LARGE SCALE GENOMIC DNA]</scope>
    <source>
        <strain evidence="8 9">CBS 459.81</strain>
    </source>
</reference>
<dbReference type="InterPro" id="IPR029510">
    <property type="entry name" value="Ald_DH_CS_GLU"/>
</dbReference>
<dbReference type="GO" id="GO:0004029">
    <property type="term" value="F:aldehyde dehydrogenase (NAD+) activity"/>
    <property type="evidence" value="ECO:0007669"/>
    <property type="project" value="UniProtKB-EC"/>
</dbReference>
<evidence type="ECO:0000256" key="3">
    <source>
        <dbReference type="ARBA" id="ARBA00024226"/>
    </source>
</evidence>
<proteinExistence type="inferred from homology"/>
<keyword evidence="2 6" id="KW-0560">Oxidoreductase</keyword>
<dbReference type="SUPFAM" id="SSF53720">
    <property type="entry name" value="ALDH-like"/>
    <property type="match status" value="1"/>
</dbReference>
<dbReference type="InterPro" id="IPR016163">
    <property type="entry name" value="Ald_DH_C"/>
</dbReference>
<dbReference type="FunFam" id="3.40.605.10:FF:000007">
    <property type="entry name" value="NAD/NADP-dependent betaine aldehyde dehydrogenase"/>
    <property type="match status" value="1"/>
</dbReference>
<dbReference type="Gene3D" id="3.40.605.10">
    <property type="entry name" value="Aldehyde Dehydrogenase, Chain A, domain 1"/>
    <property type="match status" value="1"/>
</dbReference>
<dbReference type="InterPro" id="IPR016162">
    <property type="entry name" value="Ald_DH_N"/>
</dbReference>
<dbReference type="AlphaFoldDB" id="A0A8E2JCY7"/>
<dbReference type="InterPro" id="IPR016161">
    <property type="entry name" value="Ald_DH/histidinol_DH"/>
</dbReference>
<organism evidence="8 9">
    <name type="scientific">Lepidopterella palustris CBS 459.81</name>
    <dbReference type="NCBI Taxonomy" id="1314670"/>
    <lineage>
        <taxon>Eukaryota</taxon>
        <taxon>Fungi</taxon>
        <taxon>Dikarya</taxon>
        <taxon>Ascomycota</taxon>
        <taxon>Pezizomycotina</taxon>
        <taxon>Dothideomycetes</taxon>
        <taxon>Pleosporomycetidae</taxon>
        <taxon>Mytilinidiales</taxon>
        <taxon>Argynnaceae</taxon>
        <taxon>Lepidopterella</taxon>
    </lineage>
</organism>
<dbReference type="OrthoDB" id="310895at2759"/>
<dbReference type="FunFam" id="3.40.605.10:FF:000026">
    <property type="entry name" value="Aldehyde dehydrogenase, putative"/>
    <property type="match status" value="1"/>
</dbReference>
<comment type="similarity">
    <text evidence="1 6">Belongs to the aldehyde dehydrogenase family.</text>
</comment>
<comment type="catalytic activity">
    <reaction evidence="4">
        <text>an aldehyde + NAD(+) + H2O = a carboxylate + NADH + 2 H(+)</text>
        <dbReference type="Rhea" id="RHEA:16185"/>
        <dbReference type="ChEBI" id="CHEBI:15377"/>
        <dbReference type="ChEBI" id="CHEBI:15378"/>
        <dbReference type="ChEBI" id="CHEBI:17478"/>
        <dbReference type="ChEBI" id="CHEBI:29067"/>
        <dbReference type="ChEBI" id="CHEBI:57540"/>
        <dbReference type="ChEBI" id="CHEBI:57945"/>
        <dbReference type="EC" id="1.2.1.3"/>
    </reaction>
</comment>
<evidence type="ECO:0000256" key="2">
    <source>
        <dbReference type="ARBA" id="ARBA00023002"/>
    </source>
</evidence>
<dbReference type="EMBL" id="KV745125">
    <property type="protein sequence ID" value="OCK77479.1"/>
    <property type="molecule type" value="Genomic_DNA"/>
</dbReference>
<keyword evidence="9" id="KW-1185">Reference proteome</keyword>
<dbReference type="Gene3D" id="3.40.309.10">
    <property type="entry name" value="Aldehyde Dehydrogenase, Chain A, domain 2"/>
    <property type="match status" value="1"/>
</dbReference>
<evidence type="ECO:0000256" key="4">
    <source>
        <dbReference type="ARBA" id="ARBA00049194"/>
    </source>
</evidence>
<gene>
    <name evidence="8" type="ORF">K432DRAFT_407280</name>
</gene>
<evidence type="ECO:0000256" key="6">
    <source>
        <dbReference type="RuleBase" id="RU003345"/>
    </source>
</evidence>
<evidence type="ECO:0000256" key="5">
    <source>
        <dbReference type="PROSITE-ProRule" id="PRU10007"/>
    </source>
</evidence>
<dbReference type="PROSITE" id="PS00687">
    <property type="entry name" value="ALDEHYDE_DEHYDR_GLU"/>
    <property type="match status" value="1"/>
</dbReference>
<name>A0A8E2JCY7_9PEZI</name>
<protein>
    <recommendedName>
        <fullName evidence="3">aldehyde dehydrogenase (NAD(+))</fullName>
        <ecNumber evidence="3">1.2.1.3</ecNumber>
    </recommendedName>
</protein>
<evidence type="ECO:0000313" key="9">
    <source>
        <dbReference type="Proteomes" id="UP000250266"/>
    </source>
</evidence>
<evidence type="ECO:0000256" key="1">
    <source>
        <dbReference type="ARBA" id="ARBA00009986"/>
    </source>
</evidence>
<dbReference type="InterPro" id="IPR015590">
    <property type="entry name" value="Aldehyde_DH_dom"/>
</dbReference>
<dbReference type="GO" id="GO:0046394">
    <property type="term" value="P:carboxylic acid biosynthetic process"/>
    <property type="evidence" value="ECO:0007669"/>
    <property type="project" value="UniProtKB-ARBA"/>
</dbReference>
<dbReference type="EC" id="1.2.1.3" evidence="3"/>